<evidence type="ECO:0000313" key="1">
    <source>
        <dbReference type="EMBL" id="NDW43482.1"/>
    </source>
</evidence>
<dbReference type="RefSeq" id="WP_164126777.1">
    <property type="nucleotide sequence ID" value="NZ_JAAGOX010000001.1"/>
</dbReference>
<reference evidence="1" key="1">
    <citation type="submission" date="2020-02" db="EMBL/GenBank/DDBJ databases">
        <title>Delineation of the pyrene-degrading pathway in Roseobacter clade bacteria by genomic analysis.</title>
        <authorList>
            <person name="Zhou H."/>
            <person name="Wang H."/>
        </authorList>
    </citation>
    <scope>NUCLEOTIDE SEQUENCE</scope>
    <source>
        <strain evidence="1">PrR005</strain>
    </source>
</reference>
<dbReference type="Gene3D" id="3.40.50.150">
    <property type="entry name" value="Vaccinia Virus protein VP39"/>
    <property type="match status" value="1"/>
</dbReference>
<dbReference type="AlphaFoldDB" id="A0A6B2NH51"/>
<sequence length="204" mass="22042">MILRFLKSTYTLSSPKDTQAHYDKWAGSYDEELTENGYATPDRLARALWEKRPNGQMPVLDFGCGTGLSGLALQRAGFQVIDGMDPTPGMLEAAGAKGIYRNLTGFAITEPPPIPQGTYRTITAIGVIGQGAAPPETIDLLLRALPKGGILGFSLNDIALAERAYLARLSEWLDMGAARLLIRQSGPHLPGINLNSDIFIVEKT</sequence>
<dbReference type="SUPFAM" id="SSF53335">
    <property type="entry name" value="S-adenosyl-L-methionine-dependent methyltransferases"/>
    <property type="match status" value="1"/>
</dbReference>
<keyword evidence="1" id="KW-0808">Transferase</keyword>
<organism evidence="1">
    <name type="scientific">Ruegeria sp. PrR005</name>
    <dbReference type="NCBI Taxonomy" id="2706882"/>
    <lineage>
        <taxon>Bacteria</taxon>
        <taxon>Pseudomonadati</taxon>
        <taxon>Pseudomonadota</taxon>
        <taxon>Alphaproteobacteria</taxon>
        <taxon>Rhodobacterales</taxon>
        <taxon>Roseobacteraceae</taxon>
        <taxon>Ruegeria</taxon>
    </lineage>
</organism>
<gene>
    <name evidence="1" type="ORF">G0P99_00750</name>
</gene>
<dbReference type="CDD" id="cd02440">
    <property type="entry name" value="AdoMet_MTases"/>
    <property type="match status" value="1"/>
</dbReference>
<keyword evidence="1" id="KW-0489">Methyltransferase</keyword>
<dbReference type="GO" id="GO:0032259">
    <property type="term" value="P:methylation"/>
    <property type="evidence" value="ECO:0007669"/>
    <property type="project" value="UniProtKB-KW"/>
</dbReference>
<dbReference type="EMBL" id="JAAGOX010000001">
    <property type="protein sequence ID" value="NDW43482.1"/>
    <property type="molecule type" value="Genomic_DNA"/>
</dbReference>
<dbReference type="InterPro" id="IPR029063">
    <property type="entry name" value="SAM-dependent_MTases_sf"/>
</dbReference>
<dbReference type="Pfam" id="PF13489">
    <property type="entry name" value="Methyltransf_23"/>
    <property type="match status" value="1"/>
</dbReference>
<name>A0A6B2NH51_9RHOB</name>
<accession>A0A6B2NH51</accession>
<protein>
    <submittedName>
        <fullName evidence="1">Methyltransferase domain-containing protein</fullName>
    </submittedName>
</protein>
<proteinExistence type="predicted"/>
<comment type="caution">
    <text evidence="1">The sequence shown here is derived from an EMBL/GenBank/DDBJ whole genome shotgun (WGS) entry which is preliminary data.</text>
</comment>
<dbReference type="GO" id="GO:0008168">
    <property type="term" value="F:methyltransferase activity"/>
    <property type="evidence" value="ECO:0007669"/>
    <property type="project" value="UniProtKB-KW"/>
</dbReference>